<dbReference type="OrthoDB" id="363307at2"/>
<dbReference type="Pfam" id="PF01992">
    <property type="entry name" value="vATP-synt_AC39"/>
    <property type="match status" value="1"/>
</dbReference>
<keyword evidence="2" id="KW-1185">Reference proteome</keyword>
<dbReference type="eggNOG" id="COG1527">
    <property type="taxonomic scope" value="Bacteria"/>
</dbReference>
<reference evidence="2" key="1">
    <citation type="submission" date="2009-12" db="EMBL/GenBank/DDBJ databases">
        <title>Complete sequence of Treponema primitia strain ZAS-2.</title>
        <authorList>
            <person name="Tetu S.G."/>
            <person name="Matson E."/>
            <person name="Ren Q."/>
            <person name="Seshadri R."/>
            <person name="Elbourne L."/>
            <person name="Hassan K.A."/>
            <person name="Durkin A."/>
            <person name="Radune D."/>
            <person name="Mohamoud Y."/>
            <person name="Shay R."/>
            <person name="Jin S."/>
            <person name="Zhang X."/>
            <person name="Lucey K."/>
            <person name="Ballor N.R."/>
            <person name="Ottesen E."/>
            <person name="Rosenthal R."/>
            <person name="Allen A."/>
            <person name="Leadbetter J.R."/>
            <person name="Paulsen I.T."/>
        </authorList>
    </citation>
    <scope>NUCLEOTIDE SEQUENCE [LARGE SCALE GENOMIC DNA]</scope>
    <source>
        <strain evidence="2">ATCC BAA-887 / DSM 12427 / ZAS-2</strain>
    </source>
</reference>
<dbReference type="AlphaFoldDB" id="F5YGY0"/>
<sequence length="359" mass="41209">MPGMGERSYVYAKACGIVGNSFIGKRLSKLGGLTRLSELDRLVFGKDARDLPEQELLVDLERRIINRTARQIIIIVDSFPHPPEMLVRLIRDFEYTDLKRVIAAATAGERNLPQITDIGRFATINYKEYPHFSLMLKGTEFEFLLEDLLTPLDIKTMVIQNKLDHHYYFSLWKSMLRLAPADRKSIERILSEEVSLRNAAWALRMRTYYGMSEDQAGEYLVSIPALKDYHSHWHRGRHLQRSSSRSAAKPTLADDAQDSLSMALDNPADWEHWRWVKFLNPRLSGEAWAADPRYFQNAAAEYLYTLARHSFRLRPFSLDMVACFIKLKLFEEDLLISIAEGLSLGMPAQDILDLLGVAS</sequence>
<reference evidence="1 2" key="2">
    <citation type="journal article" date="2011" name="ISME J.">
        <title>RNA-seq reveals cooperative metabolic interactions between two termite-gut spirochete species in co-culture.</title>
        <authorList>
            <person name="Rosenthal A.Z."/>
            <person name="Matson E.G."/>
            <person name="Eldar A."/>
            <person name="Leadbetter J.R."/>
        </authorList>
    </citation>
    <scope>NUCLEOTIDE SEQUENCE [LARGE SCALE GENOMIC DNA]</scope>
    <source>
        <strain evidence="2">ATCC BAA-887 / DSM 12427 / ZAS-2</strain>
    </source>
</reference>
<dbReference type="InterPro" id="IPR036079">
    <property type="entry name" value="ATPase_csu/dsu_sf"/>
</dbReference>
<dbReference type="HOGENOM" id="CLU_823713_0_0_12"/>
<dbReference type="GO" id="GO:0046961">
    <property type="term" value="F:proton-transporting ATPase activity, rotational mechanism"/>
    <property type="evidence" value="ECO:0007669"/>
    <property type="project" value="InterPro"/>
</dbReference>
<proteinExistence type="predicted"/>
<dbReference type="STRING" id="545694.TREPR_1147"/>
<gene>
    <name evidence="1" type="ordered locus">TREPR_1147</name>
</gene>
<dbReference type="SUPFAM" id="SSF103486">
    <property type="entry name" value="V-type ATP synthase subunit C"/>
    <property type="match status" value="1"/>
</dbReference>
<name>F5YGY0_TREPZ</name>
<protein>
    <submittedName>
        <fullName evidence="1">Uncharacterized protein</fullName>
    </submittedName>
</protein>
<dbReference type="InterPro" id="IPR002843">
    <property type="entry name" value="ATPase_V0-cplx_csu/dsu"/>
</dbReference>
<accession>F5YGY0</accession>
<dbReference type="Proteomes" id="UP000009223">
    <property type="component" value="Chromosome"/>
</dbReference>
<evidence type="ECO:0000313" key="2">
    <source>
        <dbReference type="Proteomes" id="UP000009223"/>
    </source>
</evidence>
<evidence type="ECO:0000313" key="1">
    <source>
        <dbReference type="EMBL" id="AEF85933.1"/>
    </source>
</evidence>
<dbReference type="KEGG" id="tpi:TREPR_1147"/>
<organism evidence="1 2">
    <name type="scientific">Treponema primitia (strain ATCC BAA-887 / DSM 12427 / ZAS-2)</name>
    <dbReference type="NCBI Taxonomy" id="545694"/>
    <lineage>
        <taxon>Bacteria</taxon>
        <taxon>Pseudomonadati</taxon>
        <taxon>Spirochaetota</taxon>
        <taxon>Spirochaetia</taxon>
        <taxon>Spirochaetales</taxon>
        <taxon>Treponemataceae</taxon>
        <taxon>Treponema</taxon>
    </lineage>
</organism>
<dbReference type="RefSeq" id="WP_015708925.1">
    <property type="nucleotide sequence ID" value="NC_015578.1"/>
</dbReference>
<dbReference type="EMBL" id="CP001843">
    <property type="protein sequence ID" value="AEF85933.1"/>
    <property type="molecule type" value="Genomic_DNA"/>
</dbReference>